<dbReference type="InterPro" id="IPR051051">
    <property type="entry name" value="E3_ubiq-ligase_TRIM/RNF"/>
</dbReference>
<name>A0A9Q0I1L4_9TELE</name>
<dbReference type="OrthoDB" id="8916313at2759"/>
<evidence type="ECO:0000256" key="2">
    <source>
        <dbReference type="ARBA" id="ARBA00022771"/>
    </source>
</evidence>
<dbReference type="PANTHER" id="PTHR25465:SF32">
    <property type="entry name" value="BLOODTHIRSTY-RELATED GENE FAMILY, MEMBER 16 ISOFORM X1-RELATED"/>
    <property type="match status" value="1"/>
</dbReference>
<feature type="non-terminal residue" evidence="4">
    <location>
        <position position="1"/>
    </location>
</feature>
<evidence type="ECO:0000256" key="1">
    <source>
        <dbReference type="ARBA" id="ARBA00022723"/>
    </source>
</evidence>
<evidence type="ECO:0000256" key="3">
    <source>
        <dbReference type="ARBA" id="ARBA00022833"/>
    </source>
</evidence>
<keyword evidence="2" id="KW-0863">Zinc-finger</keyword>
<dbReference type="Proteomes" id="UP001148018">
    <property type="component" value="Unassembled WGS sequence"/>
</dbReference>
<keyword evidence="1" id="KW-0479">Metal-binding</keyword>
<accession>A0A9Q0I1L4</accession>
<evidence type="ECO:0000313" key="4">
    <source>
        <dbReference type="EMBL" id="KAJ3582115.1"/>
    </source>
</evidence>
<dbReference type="AlphaFoldDB" id="A0A9Q0I1L4"/>
<reference evidence="4" key="1">
    <citation type="submission" date="2022-07" db="EMBL/GenBank/DDBJ databases">
        <title>Chromosome-level genome of Muraenolepis orangiensis.</title>
        <authorList>
            <person name="Kim J."/>
        </authorList>
    </citation>
    <scope>NUCLEOTIDE SEQUENCE</scope>
    <source>
        <strain evidence="4">KU_S4_2022</strain>
        <tissue evidence="4">Muscle</tissue>
    </source>
</reference>
<gene>
    <name evidence="4" type="ORF">NHX12_015866</name>
</gene>
<dbReference type="EMBL" id="JANIIK010001541">
    <property type="protein sequence ID" value="KAJ3582115.1"/>
    <property type="molecule type" value="Genomic_DNA"/>
</dbReference>
<comment type="caution">
    <text evidence="4">The sequence shown here is derived from an EMBL/GenBank/DDBJ whole genome shotgun (WGS) entry which is preliminary data.</text>
</comment>
<dbReference type="Gene3D" id="4.10.830.40">
    <property type="match status" value="1"/>
</dbReference>
<dbReference type="GO" id="GO:0008270">
    <property type="term" value="F:zinc ion binding"/>
    <property type="evidence" value="ECO:0007669"/>
    <property type="project" value="UniProtKB-KW"/>
</dbReference>
<keyword evidence="3" id="KW-0862">Zinc</keyword>
<organism evidence="4 5">
    <name type="scientific">Muraenolepis orangiensis</name>
    <name type="common">Patagonian moray cod</name>
    <dbReference type="NCBI Taxonomy" id="630683"/>
    <lineage>
        <taxon>Eukaryota</taxon>
        <taxon>Metazoa</taxon>
        <taxon>Chordata</taxon>
        <taxon>Craniata</taxon>
        <taxon>Vertebrata</taxon>
        <taxon>Euteleostomi</taxon>
        <taxon>Actinopterygii</taxon>
        <taxon>Neopterygii</taxon>
        <taxon>Teleostei</taxon>
        <taxon>Neoteleostei</taxon>
        <taxon>Acanthomorphata</taxon>
        <taxon>Zeiogadaria</taxon>
        <taxon>Gadariae</taxon>
        <taxon>Gadiformes</taxon>
        <taxon>Muraenolepidoidei</taxon>
        <taxon>Muraenolepididae</taxon>
        <taxon>Muraenolepis</taxon>
    </lineage>
</organism>
<protein>
    <submittedName>
        <fullName evidence="4">Uncharacterized protein</fullName>
    </submittedName>
</protein>
<keyword evidence="5" id="KW-1185">Reference proteome</keyword>
<dbReference type="PANTHER" id="PTHR25465">
    <property type="entry name" value="B-BOX DOMAIN CONTAINING"/>
    <property type="match status" value="1"/>
</dbReference>
<evidence type="ECO:0000313" key="5">
    <source>
        <dbReference type="Proteomes" id="UP001148018"/>
    </source>
</evidence>
<sequence>MKAVKSCLVCLTSYCHTHLEPHQRVSGLKRHQLVEPMDRLEDRMCLVSFYDVEARAHIYSATGCTF</sequence>
<proteinExistence type="predicted"/>